<dbReference type="PROSITE" id="PS50268">
    <property type="entry name" value="CADHERIN_2"/>
    <property type="match status" value="1"/>
</dbReference>
<keyword evidence="6" id="KW-1185">Reference proteome</keyword>
<evidence type="ECO:0000256" key="1">
    <source>
        <dbReference type="ARBA" id="ARBA00022692"/>
    </source>
</evidence>
<accession>A0A3S1AXC4</accession>
<dbReference type="GO" id="GO:0005886">
    <property type="term" value="C:plasma membrane"/>
    <property type="evidence" value="ECO:0007669"/>
    <property type="project" value="UniProtKB-SubCell"/>
</dbReference>
<dbReference type="Proteomes" id="UP000271974">
    <property type="component" value="Unassembled WGS sequence"/>
</dbReference>
<dbReference type="SUPFAM" id="SSF49313">
    <property type="entry name" value="Cadherin-like"/>
    <property type="match status" value="2"/>
</dbReference>
<feature type="domain" description="Cadherin" evidence="4">
    <location>
        <begin position="2"/>
        <end position="86"/>
    </location>
</feature>
<dbReference type="EMBL" id="RQTK01001341">
    <property type="protein sequence ID" value="RUS70746.1"/>
    <property type="molecule type" value="Genomic_DNA"/>
</dbReference>
<proteinExistence type="predicted"/>
<evidence type="ECO:0000313" key="6">
    <source>
        <dbReference type="Proteomes" id="UP000271974"/>
    </source>
</evidence>
<dbReference type="PANTHER" id="PTHR24026">
    <property type="entry name" value="FAT ATYPICAL CADHERIN-RELATED"/>
    <property type="match status" value="1"/>
</dbReference>
<keyword evidence="1" id="KW-0812">Transmembrane</keyword>
<dbReference type="GO" id="GO:0007156">
    <property type="term" value="P:homophilic cell adhesion via plasma membrane adhesion molecules"/>
    <property type="evidence" value="ECO:0007669"/>
    <property type="project" value="InterPro"/>
</dbReference>
<evidence type="ECO:0000259" key="4">
    <source>
        <dbReference type="PROSITE" id="PS50268"/>
    </source>
</evidence>
<gene>
    <name evidence="5" type="ORF">EGW08_021491</name>
</gene>
<keyword evidence="2" id="KW-1133">Transmembrane helix</keyword>
<evidence type="ECO:0000256" key="2">
    <source>
        <dbReference type="ARBA" id="ARBA00022989"/>
    </source>
</evidence>
<comment type="caution">
    <text evidence="5">The sequence shown here is derived from an EMBL/GenBank/DDBJ whole genome shotgun (WGS) entry which is preliminary data.</text>
</comment>
<sequence>MTDQDSEDTHVWTLTSNNDDGLYFVHPETGLLGTNIDYDVDPDYDKPKRYSGKYSYKIMVTDKGGLTATATVTASFLDCNDNAPRFTKAFFTYTANECTGPGSVLGKLEAEDADSNREGNNEITFS</sequence>
<keyword evidence="3" id="KW-0106">Calcium</keyword>
<dbReference type="Gene3D" id="2.60.40.60">
    <property type="entry name" value="Cadherins"/>
    <property type="match status" value="2"/>
</dbReference>
<dbReference type="GO" id="GO:0005509">
    <property type="term" value="F:calcium ion binding"/>
    <property type="evidence" value="ECO:0007669"/>
    <property type="project" value="UniProtKB-UniRule"/>
</dbReference>
<protein>
    <recommendedName>
        <fullName evidence="4">Cadherin domain-containing protein</fullName>
    </recommendedName>
</protein>
<evidence type="ECO:0000313" key="5">
    <source>
        <dbReference type="EMBL" id="RUS70746.1"/>
    </source>
</evidence>
<keyword evidence="2" id="KW-0472">Membrane</keyword>
<dbReference type="STRING" id="188477.A0A3S1AXC4"/>
<evidence type="ECO:0000256" key="3">
    <source>
        <dbReference type="PROSITE-ProRule" id="PRU00043"/>
    </source>
</evidence>
<dbReference type="AlphaFoldDB" id="A0A3S1AXC4"/>
<dbReference type="PRINTS" id="PR00205">
    <property type="entry name" value="CADHERIN"/>
</dbReference>
<name>A0A3S1AXC4_ELYCH</name>
<dbReference type="CDD" id="cd11304">
    <property type="entry name" value="Cadherin_repeat"/>
    <property type="match status" value="1"/>
</dbReference>
<dbReference type="PANTHER" id="PTHR24026:SF126">
    <property type="entry name" value="PROTOCADHERIN FAT 4"/>
    <property type="match status" value="1"/>
</dbReference>
<organism evidence="5 6">
    <name type="scientific">Elysia chlorotica</name>
    <name type="common">Eastern emerald elysia</name>
    <name type="synonym">Sea slug</name>
    <dbReference type="NCBI Taxonomy" id="188477"/>
    <lineage>
        <taxon>Eukaryota</taxon>
        <taxon>Metazoa</taxon>
        <taxon>Spiralia</taxon>
        <taxon>Lophotrochozoa</taxon>
        <taxon>Mollusca</taxon>
        <taxon>Gastropoda</taxon>
        <taxon>Heterobranchia</taxon>
        <taxon>Euthyneura</taxon>
        <taxon>Panpulmonata</taxon>
        <taxon>Sacoglossa</taxon>
        <taxon>Placobranchoidea</taxon>
        <taxon>Plakobranchidae</taxon>
        <taxon>Elysia</taxon>
    </lineage>
</organism>
<reference evidence="5 6" key="1">
    <citation type="submission" date="2019-01" db="EMBL/GenBank/DDBJ databases">
        <title>A draft genome assembly of the solar-powered sea slug Elysia chlorotica.</title>
        <authorList>
            <person name="Cai H."/>
            <person name="Li Q."/>
            <person name="Fang X."/>
            <person name="Li J."/>
            <person name="Curtis N.E."/>
            <person name="Altenburger A."/>
            <person name="Shibata T."/>
            <person name="Feng M."/>
            <person name="Maeda T."/>
            <person name="Schwartz J.A."/>
            <person name="Shigenobu S."/>
            <person name="Lundholm N."/>
            <person name="Nishiyama T."/>
            <person name="Yang H."/>
            <person name="Hasebe M."/>
            <person name="Li S."/>
            <person name="Pierce S.K."/>
            <person name="Wang J."/>
        </authorList>
    </citation>
    <scope>NUCLEOTIDE SEQUENCE [LARGE SCALE GENOMIC DNA]</scope>
    <source>
        <strain evidence="5">EC2010</strain>
        <tissue evidence="5">Whole organism of an adult</tissue>
    </source>
</reference>
<dbReference type="InterPro" id="IPR015919">
    <property type="entry name" value="Cadherin-like_sf"/>
</dbReference>
<dbReference type="OrthoDB" id="6157089at2759"/>
<dbReference type="InterPro" id="IPR002126">
    <property type="entry name" value="Cadherin-like_dom"/>
</dbReference>